<evidence type="ECO:0000313" key="2">
    <source>
        <dbReference type="EMBL" id="PYC46298.1"/>
    </source>
</evidence>
<proteinExistence type="predicted"/>
<accession>A0A2V4MQC5</accession>
<reference evidence="2 3" key="1">
    <citation type="submission" date="2018-05" db="EMBL/GenBank/DDBJ databases">
        <title>Oceanovita maritima gen. nov., sp. nov., a marine bacterium in the family Rhodobacteraceae isolated from surface seawater of Lundu port Xiamen, China.</title>
        <authorList>
            <person name="Hetharua B.H."/>
            <person name="Min D."/>
            <person name="Liao H."/>
            <person name="Tian Y."/>
        </authorList>
    </citation>
    <scope>NUCLEOTIDE SEQUENCE [LARGE SCALE GENOMIC DNA]</scope>
    <source>
        <strain evidence="2 3">FSX-11</strain>
    </source>
</reference>
<dbReference type="Proteomes" id="UP000248012">
    <property type="component" value="Unassembled WGS sequence"/>
</dbReference>
<dbReference type="InterPro" id="IPR029058">
    <property type="entry name" value="AB_hydrolase_fold"/>
</dbReference>
<comment type="caution">
    <text evidence="2">The sequence shown here is derived from an EMBL/GenBank/DDBJ whole genome shotgun (WGS) entry which is preliminary data.</text>
</comment>
<feature type="domain" description="AB hydrolase-1" evidence="1">
    <location>
        <begin position="17"/>
        <end position="92"/>
    </location>
</feature>
<name>A0A2V4MQC5_9RHOB</name>
<dbReference type="OrthoDB" id="9804723at2"/>
<evidence type="ECO:0000259" key="1">
    <source>
        <dbReference type="Pfam" id="PF00561"/>
    </source>
</evidence>
<dbReference type="InterPro" id="IPR000073">
    <property type="entry name" value="AB_hydrolase_1"/>
</dbReference>
<protein>
    <recommendedName>
        <fullName evidence="1">AB hydrolase-1 domain-containing protein</fullName>
    </recommendedName>
</protein>
<gene>
    <name evidence="2" type="ORF">DI396_16215</name>
</gene>
<dbReference type="SUPFAM" id="SSF53474">
    <property type="entry name" value="alpha/beta-Hydrolases"/>
    <property type="match status" value="1"/>
</dbReference>
<organism evidence="2 3">
    <name type="scientific">Litorivita pollutaquae</name>
    <dbReference type="NCBI Taxonomy" id="2200892"/>
    <lineage>
        <taxon>Bacteria</taxon>
        <taxon>Pseudomonadati</taxon>
        <taxon>Pseudomonadota</taxon>
        <taxon>Alphaproteobacteria</taxon>
        <taxon>Rhodobacterales</taxon>
        <taxon>Paracoccaceae</taxon>
        <taxon>Litorivita</taxon>
    </lineage>
</organism>
<dbReference type="EMBL" id="QFVT01000018">
    <property type="protein sequence ID" value="PYC46298.1"/>
    <property type="molecule type" value="Genomic_DNA"/>
</dbReference>
<dbReference type="AlphaFoldDB" id="A0A2V4MQC5"/>
<sequence>MRAGEIDLHALIGGAGPPLLLLGGWPQYRYIWRNAMVPLARQFTVIVPDPRSLDISDKPDGGYDTGSMGRDLFDLMSGLGHERFEMVGYDRGMRTG</sequence>
<evidence type="ECO:0000313" key="3">
    <source>
        <dbReference type="Proteomes" id="UP000248012"/>
    </source>
</evidence>
<dbReference type="Pfam" id="PF00561">
    <property type="entry name" value="Abhydrolase_1"/>
    <property type="match status" value="1"/>
</dbReference>
<keyword evidence="3" id="KW-1185">Reference proteome</keyword>
<dbReference type="Gene3D" id="3.40.50.1820">
    <property type="entry name" value="alpha/beta hydrolase"/>
    <property type="match status" value="1"/>
</dbReference>